<keyword evidence="6" id="KW-1185">Reference proteome</keyword>
<dbReference type="PANTHER" id="PTHR16088">
    <property type="entry name" value="YY1 ASSOCIATED PROTEIN-RELATED"/>
    <property type="match status" value="1"/>
</dbReference>
<feature type="region of interest" description="Disordered" evidence="4">
    <location>
        <begin position="307"/>
        <end position="348"/>
    </location>
</feature>
<comment type="caution">
    <text evidence="5">The sequence shown here is derived from an EMBL/GenBank/DDBJ whole genome shotgun (WGS) entry which is preliminary data.</text>
</comment>
<feature type="compositionally biased region" description="Basic and acidic residues" evidence="4">
    <location>
        <begin position="151"/>
        <end position="164"/>
    </location>
</feature>
<keyword evidence="1" id="KW-0805">Transcription regulation</keyword>
<feature type="compositionally biased region" description="Acidic residues" evidence="4">
    <location>
        <begin position="106"/>
        <end position="129"/>
    </location>
</feature>
<dbReference type="PANTHER" id="PTHR16088:SF3">
    <property type="entry name" value="GON-4-LIKE PROTEIN"/>
    <property type="match status" value="1"/>
</dbReference>
<proteinExistence type="predicted"/>
<feature type="region of interest" description="Disordered" evidence="4">
    <location>
        <begin position="829"/>
        <end position="886"/>
    </location>
</feature>
<dbReference type="Proteomes" id="UP001196413">
    <property type="component" value="Unassembled WGS sequence"/>
</dbReference>
<protein>
    <submittedName>
        <fullName evidence="5">Uncharacterized protein</fullName>
    </submittedName>
</protein>
<feature type="region of interest" description="Disordered" evidence="4">
    <location>
        <begin position="104"/>
        <end position="177"/>
    </location>
</feature>
<dbReference type="GO" id="GO:0005634">
    <property type="term" value="C:nucleus"/>
    <property type="evidence" value="ECO:0007669"/>
    <property type="project" value="TreeGrafter"/>
</dbReference>
<feature type="compositionally biased region" description="Polar residues" evidence="4">
    <location>
        <begin position="875"/>
        <end position="886"/>
    </location>
</feature>
<dbReference type="AlphaFoldDB" id="A0AAD5MRG9"/>
<dbReference type="GO" id="GO:0006355">
    <property type="term" value="P:regulation of DNA-templated transcription"/>
    <property type="evidence" value="ECO:0007669"/>
    <property type="project" value="TreeGrafter"/>
</dbReference>
<evidence type="ECO:0000313" key="6">
    <source>
        <dbReference type="Proteomes" id="UP001196413"/>
    </source>
</evidence>
<dbReference type="GO" id="GO:0003712">
    <property type="term" value="F:transcription coregulator activity"/>
    <property type="evidence" value="ECO:0007669"/>
    <property type="project" value="TreeGrafter"/>
</dbReference>
<evidence type="ECO:0000256" key="1">
    <source>
        <dbReference type="ARBA" id="ARBA00023015"/>
    </source>
</evidence>
<evidence type="ECO:0000313" key="5">
    <source>
        <dbReference type="EMBL" id="KAJ1352384.1"/>
    </source>
</evidence>
<evidence type="ECO:0000256" key="3">
    <source>
        <dbReference type="ARBA" id="ARBA00023242"/>
    </source>
</evidence>
<name>A0AAD5MRG9_PARTN</name>
<reference evidence="5" key="1">
    <citation type="submission" date="2021-06" db="EMBL/GenBank/DDBJ databases">
        <title>Parelaphostrongylus tenuis whole genome reference sequence.</title>
        <authorList>
            <person name="Garwood T.J."/>
            <person name="Larsen P.A."/>
            <person name="Fountain-Jones N.M."/>
            <person name="Garbe J.R."/>
            <person name="Macchietto M.G."/>
            <person name="Kania S.A."/>
            <person name="Gerhold R.W."/>
            <person name="Richards J.E."/>
            <person name="Wolf T.M."/>
        </authorList>
    </citation>
    <scope>NUCLEOTIDE SEQUENCE</scope>
    <source>
        <strain evidence="5">MNPRO001-30</strain>
        <tissue evidence="5">Meninges</tissue>
    </source>
</reference>
<keyword evidence="3" id="KW-0539">Nucleus</keyword>
<feature type="compositionally biased region" description="Basic residues" evidence="4">
    <location>
        <begin position="857"/>
        <end position="872"/>
    </location>
</feature>
<evidence type="ECO:0000256" key="2">
    <source>
        <dbReference type="ARBA" id="ARBA00023163"/>
    </source>
</evidence>
<dbReference type="EMBL" id="JAHQIW010001371">
    <property type="protein sequence ID" value="KAJ1352384.1"/>
    <property type="molecule type" value="Genomic_DNA"/>
</dbReference>
<evidence type="ECO:0000256" key="4">
    <source>
        <dbReference type="SAM" id="MobiDB-lite"/>
    </source>
</evidence>
<organism evidence="5 6">
    <name type="scientific">Parelaphostrongylus tenuis</name>
    <name type="common">Meningeal worm</name>
    <dbReference type="NCBI Taxonomy" id="148309"/>
    <lineage>
        <taxon>Eukaryota</taxon>
        <taxon>Metazoa</taxon>
        <taxon>Ecdysozoa</taxon>
        <taxon>Nematoda</taxon>
        <taxon>Chromadorea</taxon>
        <taxon>Rhabditida</taxon>
        <taxon>Rhabditina</taxon>
        <taxon>Rhabditomorpha</taxon>
        <taxon>Strongyloidea</taxon>
        <taxon>Metastrongylidae</taxon>
        <taxon>Parelaphostrongylus</taxon>
    </lineage>
</organism>
<accession>A0AAD5MRG9</accession>
<gene>
    <name evidence="5" type="ORF">KIN20_008710</name>
</gene>
<sequence>MEPSSKPDSTDADGEEDIVDLCRILGTKLEEKAKMHNLNALNVKSILHRLIKDPHVLTTLMGMKGDTSDIPSLKVTRSKVKHTATEAVAVKSVPLPRTFLDVRFNDEDDDEDYTPEDVNSEESDDEEEASVATDHLDKMPESETNANGVDRGNDPLDDHEKENDVTEASPYPLRSRVPHIEENYSLGSNTPFTQESFDSFVDDHGQEVLTFVENTDYLDFLQGLHASTPVHENETLPVDDDDPDDEEYNVLTELEDLQEIEKDKDELRMDKFTEIPKREVEGLFLDLMIGSDVEAIRSDLILPKIPSPKKRRTKRRSEGWNSQLKNDQKVTLPVDDPPPDGSYSSSLISGKPVQFKSEELDQLRIQLEQHVQLLTQSVVMCYHDKRLAHVKNQYQLMINELDSLYYAGGQWSIFNISNLGAAIDSCHDIMGVKPVAPQYVKWDPTPFGWSPRPEAALVLGRSCAVIYPDLIPGVQPDLFTFPHQFFTPGEDLLLAHALTQFRHIPHSNSNNPFGRLYWIKRMLLPCKTIQQIRNHLRIARLHNEGQVNQRNPLYQIIIQALEGVCHLRFPFERPVARYGTLQMWPEEERPIWYNKFLRNFCTNGPTEIIPRENVSDRKSPEVAVSDAPLVGIPSVYSMSSPTQSNNGIASCSVTYEVDVNFHHNNDHLMSCVDAQPTSYCYESANASFPSSCAVTTAQSQQNAPHAANICISDPYRSKETNVKDELEIHQRPTTSYSQLNSEESHQKLLDSSVTNIGDLMIVDDNAKPEVSALSLNFPFHSPSSSLAEPQFSVFEPNKDFIILPTVHPEEMQLPKSEFSFRPELEEGEIISEESSLDAPKKRGRRSILKNSPSNRGGIKRKRAGTHRKRREHVSKSVSSPPKCLTN</sequence>
<keyword evidence="2" id="KW-0804">Transcription</keyword>
<dbReference type="InterPro" id="IPR052435">
    <property type="entry name" value="YY1-Transcr_Regul"/>
</dbReference>